<dbReference type="SUPFAM" id="SSF48726">
    <property type="entry name" value="Immunoglobulin"/>
    <property type="match status" value="3"/>
</dbReference>
<evidence type="ECO:0000259" key="6">
    <source>
        <dbReference type="PROSITE" id="PS50835"/>
    </source>
</evidence>
<evidence type="ECO:0000313" key="8">
    <source>
        <dbReference type="Proteomes" id="UP000261540"/>
    </source>
</evidence>
<reference evidence="7" key="2">
    <citation type="submission" date="2025-09" db="UniProtKB">
        <authorList>
            <consortium name="Ensembl"/>
        </authorList>
    </citation>
    <scope>IDENTIFICATION</scope>
</reference>
<keyword evidence="3 4" id="KW-0472">Membrane</keyword>
<comment type="subcellular location">
    <subcellularLocation>
        <location evidence="1">Membrane</location>
    </subcellularLocation>
</comment>
<feature type="chain" id="PRO_5017379021" description="Ig-like domain-containing protein" evidence="5">
    <location>
        <begin position="18"/>
        <end position="444"/>
    </location>
</feature>
<dbReference type="PROSITE" id="PS50835">
    <property type="entry name" value="IG_LIKE"/>
    <property type="match status" value="3"/>
</dbReference>
<dbReference type="InterPro" id="IPR003599">
    <property type="entry name" value="Ig_sub"/>
</dbReference>
<dbReference type="Proteomes" id="UP000261540">
    <property type="component" value="Unplaced"/>
</dbReference>
<dbReference type="STRING" id="1676925.ENSPKIP00000037962"/>
<dbReference type="PANTHER" id="PTHR11860:SF87">
    <property type="entry name" value="CMRF35-LIKE MOLECULE 8"/>
    <property type="match status" value="1"/>
</dbReference>
<dbReference type="GeneTree" id="ENSGT00950000182977"/>
<dbReference type="InterPro" id="IPR050671">
    <property type="entry name" value="CD300_family_receptors"/>
</dbReference>
<dbReference type="Pfam" id="PF07686">
    <property type="entry name" value="V-set"/>
    <property type="match status" value="3"/>
</dbReference>
<dbReference type="PANTHER" id="PTHR11860">
    <property type="entry name" value="POLYMERIC-IMMUNOGLOBULIN RECEPTOR"/>
    <property type="match status" value="1"/>
</dbReference>
<evidence type="ECO:0000256" key="3">
    <source>
        <dbReference type="ARBA" id="ARBA00023136"/>
    </source>
</evidence>
<accession>A0A3B3T4A7</accession>
<dbReference type="GO" id="GO:0004888">
    <property type="term" value="F:transmembrane signaling receptor activity"/>
    <property type="evidence" value="ECO:0007669"/>
    <property type="project" value="TreeGrafter"/>
</dbReference>
<proteinExistence type="predicted"/>
<keyword evidence="5" id="KW-0732">Signal</keyword>
<name>A0A3B3T4A7_9TELE</name>
<keyword evidence="4" id="KW-1133">Transmembrane helix</keyword>
<dbReference type="AlphaFoldDB" id="A0A3B3T4A7"/>
<feature type="transmembrane region" description="Helical" evidence="4">
    <location>
        <begin position="341"/>
        <end position="362"/>
    </location>
</feature>
<evidence type="ECO:0000256" key="2">
    <source>
        <dbReference type="ARBA" id="ARBA00022692"/>
    </source>
</evidence>
<dbReference type="Gene3D" id="2.60.40.10">
    <property type="entry name" value="Immunoglobulins"/>
    <property type="match status" value="3"/>
</dbReference>
<sequence>MDPLMLLFLLIAGLTGADSVSSVRSVTAQRGGSVTIPCPYDGRYESHVKYWCRGSVWGSCTTIVRTDFPQKKGEVSIRDDPDQRVFTVTMDNLETGGSDIYWCCVEVTGTDVGDQVYLSVTEAVSTMSTVFVQSGGSVTIPCFYSNMYQHQEKYWCNGSDWSSCTPIVRTNSPKKSAEVSIRDDPGQRLFTVIMNNLKIVDSGYYWCGVEIIGGSAVGTRVSLSVTEGVFTLNTVTVERGGSVTIPCFYDNKYRQYVKYWCKGSDLSSCTPIIRTDSPKMKDEVSITNDPAKQVFNVTMNNLTAVDSGYYWCGVETNRSSAVGTRVYLSVTEGWIIEKQSLFLYVGLGLSVLLLIIIIIITWKVCDKHKKKRAMNQNPGSTELTLNPEHEFAVIDRTGIIKGDPLEQQVSSRCSSHHSVVSSSKSVVYSSFTLKHIEVSLDNLL</sequence>
<feature type="domain" description="Ig-like" evidence="6">
    <location>
        <begin position="121"/>
        <end position="210"/>
    </location>
</feature>
<organism evidence="7 8">
    <name type="scientific">Paramormyrops kingsleyae</name>
    <dbReference type="NCBI Taxonomy" id="1676925"/>
    <lineage>
        <taxon>Eukaryota</taxon>
        <taxon>Metazoa</taxon>
        <taxon>Chordata</taxon>
        <taxon>Craniata</taxon>
        <taxon>Vertebrata</taxon>
        <taxon>Euteleostomi</taxon>
        <taxon>Actinopterygii</taxon>
        <taxon>Neopterygii</taxon>
        <taxon>Teleostei</taxon>
        <taxon>Osteoglossocephala</taxon>
        <taxon>Osteoglossomorpha</taxon>
        <taxon>Osteoglossiformes</taxon>
        <taxon>Mormyridae</taxon>
        <taxon>Paramormyrops</taxon>
    </lineage>
</organism>
<dbReference type="InterPro" id="IPR036179">
    <property type="entry name" value="Ig-like_dom_sf"/>
</dbReference>
<feature type="domain" description="Ig-like" evidence="6">
    <location>
        <begin position="219"/>
        <end position="329"/>
    </location>
</feature>
<dbReference type="InterPro" id="IPR013783">
    <property type="entry name" value="Ig-like_fold"/>
</dbReference>
<dbReference type="InterPro" id="IPR007110">
    <property type="entry name" value="Ig-like_dom"/>
</dbReference>
<evidence type="ECO:0000313" key="7">
    <source>
        <dbReference type="Ensembl" id="ENSPKIP00000037962.1"/>
    </source>
</evidence>
<dbReference type="GO" id="GO:0005886">
    <property type="term" value="C:plasma membrane"/>
    <property type="evidence" value="ECO:0007669"/>
    <property type="project" value="TreeGrafter"/>
</dbReference>
<dbReference type="SMART" id="SM00406">
    <property type="entry name" value="IGv"/>
    <property type="match status" value="2"/>
</dbReference>
<evidence type="ECO:0000256" key="5">
    <source>
        <dbReference type="SAM" id="SignalP"/>
    </source>
</evidence>
<protein>
    <recommendedName>
        <fullName evidence="6">Ig-like domain-containing protein</fullName>
    </recommendedName>
</protein>
<feature type="domain" description="Ig-like" evidence="6">
    <location>
        <begin position="3"/>
        <end position="119"/>
    </location>
</feature>
<evidence type="ECO:0000256" key="4">
    <source>
        <dbReference type="SAM" id="Phobius"/>
    </source>
</evidence>
<dbReference type="SMART" id="SM00409">
    <property type="entry name" value="IG"/>
    <property type="match status" value="3"/>
</dbReference>
<evidence type="ECO:0000256" key="1">
    <source>
        <dbReference type="ARBA" id="ARBA00004370"/>
    </source>
</evidence>
<keyword evidence="8" id="KW-1185">Reference proteome</keyword>
<dbReference type="CDD" id="cd05716">
    <property type="entry name" value="IgV_pIgR_like"/>
    <property type="match status" value="3"/>
</dbReference>
<keyword evidence="2 4" id="KW-0812">Transmembrane</keyword>
<dbReference type="Ensembl" id="ENSPKIT00000018949.1">
    <property type="protein sequence ID" value="ENSPKIP00000037962.1"/>
    <property type="gene ID" value="ENSPKIG00000015939.1"/>
</dbReference>
<feature type="signal peptide" evidence="5">
    <location>
        <begin position="1"/>
        <end position="17"/>
    </location>
</feature>
<reference evidence="7" key="1">
    <citation type="submission" date="2025-08" db="UniProtKB">
        <authorList>
            <consortium name="Ensembl"/>
        </authorList>
    </citation>
    <scope>IDENTIFICATION</scope>
</reference>
<dbReference type="InterPro" id="IPR013106">
    <property type="entry name" value="Ig_V-set"/>
</dbReference>